<evidence type="ECO:0000256" key="1">
    <source>
        <dbReference type="ARBA" id="ARBA00022737"/>
    </source>
</evidence>
<comment type="caution">
    <text evidence="4">The sequence shown here is derived from an EMBL/GenBank/DDBJ whole genome shotgun (WGS) entry which is preliminary data.</text>
</comment>
<keyword evidence="2 3" id="KW-0040">ANK repeat</keyword>
<evidence type="ECO:0008006" key="6">
    <source>
        <dbReference type="Google" id="ProtNLM"/>
    </source>
</evidence>
<sequence length="263" mass="28337">MADSTHKKRLHVTFVPTVRQNTTHPSHDGFDVWPCVANIDEPNCYGNTALHIACYMGQDAVANELVNYGSNVNQPNEKGFTPLHFAAVSTNGALCLELLVNNGADVNYQSKEGKSPLHMAAIHGRFTRSQILIQNGGEIDCADKYGNTPLHVAARYGHELLISTLMTNGADTARRGVHGMFPLHLAVLFGFSDCCRKLLSTGQLYSIVASLSNEHVLSAGFDINTPDNLGRTCLHAAASGGNVECLNLLASSGAELMRQDKFG</sequence>
<dbReference type="SMART" id="SM00248">
    <property type="entry name" value="ANK"/>
    <property type="match status" value="6"/>
</dbReference>
<dbReference type="Proteomes" id="UP001176940">
    <property type="component" value="Unassembled WGS sequence"/>
</dbReference>
<evidence type="ECO:0000256" key="3">
    <source>
        <dbReference type="PROSITE-ProRule" id="PRU00023"/>
    </source>
</evidence>
<keyword evidence="5" id="KW-1185">Reference proteome</keyword>
<dbReference type="InterPro" id="IPR002110">
    <property type="entry name" value="Ankyrin_rpt"/>
</dbReference>
<dbReference type="PANTHER" id="PTHR24198:SF165">
    <property type="entry name" value="ANKYRIN REPEAT-CONTAINING PROTEIN-RELATED"/>
    <property type="match status" value="1"/>
</dbReference>
<protein>
    <recommendedName>
        <fullName evidence="6">Ankyrin repeat domain 52</fullName>
    </recommendedName>
</protein>
<dbReference type="EMBL" id="CAUEEQ010014955">
    <property type="protein sequence ID" value="CAJ0938742.1"/>
    <property type="molecule type" value="Genomic_DNA"/>
</dbReference>
<organism evidence="4 5">
    <name type="scientific">Ranitomeya imitator</name>
    <name type="common">mimic poison frog</name>
    <dbReference type="NCBI Taxonomy" id="111125"/>
    <lineage>
        <taxon>Eukaryota</taxon>
        <taxon>Metazoa</taxon>
        <taxon>Chordata</taxon>
        <taxon>Craniata</taxon>
        <taxon>Vertebrata</taxon>
        <taxon>Euteleostomi</taxon>
        <taxon>Amphibia</taxon>
        <taxon>Batrachia</taxon>
        <taxon>Anura</taxon>
        <taxon>Neobatrachia</taxon>
        <taxon>Hyloidea</taxon>
        <taxon>Dendrobatidae</taxon>
        <taxon>Dendrobatinae</taxon>
        <taxon>Ranitomeya</taxon>
    </lineage>
</organism>
<dbReference type="InterPro" id="IPR036770">
    <property type="entry name" value="Ankyrin_rpt-contain_sf"/>
</dbReference>
<evidence type="ECO:0000313" key="4">
    <source>
        <dbReference type="EMBL" id="CAJ0938742.1"/>
    </source>
</evidence>
<feature type="non-terminal residue" evidence="4">
    <location>
        <position position="263"/>
    </location>
</feature>
<name>A0ABN9LCQ6_9NEOB</name>
<feature type="repeat" description="ANK" evidence="3">
    <location>
        <begin position="229"/>
        <end position="261"/>
    </location>
</feature>
<evidence type="ECO:0000256" key="2">
    <source>
        <dbReference type="ARBA" id="ARBA00023043"/>
    </source>
</evidence>
<dbReference type="Pfam" id="PF00023">
    <property type="entry name" value="Ank"/>
    <property type="match status" value="1"/>
</dbReference>
<dbReference type="Gene3D" id="1.25.40.20">
    <property type="entry name" value="Ankyrin repeat-containing domain"/>
    <property type="match status" value="2"/>
</dbReference>
<dbReference type="PRINTS" id="PR01415">
    <property type="entry name" value="ANKYRIN"/>
</dbReference>
<dbReference type="SUPFAM" id="SSF48403">
    <property type="entry name" value="Ankyrin repeat"/>
    <property type="match status" value="1"/>
</dbReference>
<feature type="repeat" description="ANK" evidence="3">
    <location>
        <begin position="45"/>
        <end position="77"/>
    </location>
</feature>
<feature type="repeat" description="ANK" evidence="3">
    <location>
        <begin position="112"/>
        <end position="144"/>
    </location>
</feature>
<proteinExistence type="predicted"/>
<dbReference type="PROSITE" id="PS50297">
    <property type="entry name" value="ANK_REP_REGION"/>
    <property type="match status" value="5"/>
</dbReference>
<evidence type="ECO:0000313" key="5">
    <source>
        <dbReference type="Proteomes" id="UP001176940"/>
    </source>
</evidence>
<dbReference type="PROSITE" id="PS50088">
    <property type="entry name" value="ANK_REPEAT"/>
    <property type="match status" value="5"/>
</dbReference>
<dbReference type="Pfam" id="PF12796">
    <property type="entry name" value="Ank_2"/>
    <property type="match status" value="2"/>
</dbReference>
<reference evidence="4" key="1">
    <citation type="submission" date="2023-07" db="EMBL/GenBank/DDBJ databases">
        <authorList>
            <person name="Stuckert A."/>
        </authorList>
    </citation>
    <scope>NUCLEOTIDE SEQUENCE</scope>
</reference>
<feature type="repeat" description="ANK" evidence="3">
    <location>
        <begin position="78"/>
        <end position="111"/>
    </location>
</feature>
<dbReference type="PANTHER" id="PTHR24198">
    <property type="entry name" value="ANKYRIN REPEAT AND PROTEIN KINASE DOMAIN-CONTAINING PROTEIN"/>
    <property type="match status" value="1"/>
</dbReference>
<accession>A0ABN9LCQ6</accession>
<keyword evidence="1" id="KW-0677">Repeat</keyword>
<feature type="repeat" description="ANK" evidence="3">
    <location>
        <begin position="145"/>
        <end position="177"/>
    </location>
</feature>
<gene>
    <name evidence="4" type="ORF">RIMI_LOCUS7772880</name>
</gene>